<gene>
    <name evidence="3" type="ORF">ACFYKX_21235</name>
</gene>
<dbReference type="Pfam" id="PF01408">
    <property type="entry name" value="GFO_IDH_MocA"/>
    <property type="match status" value="1"/>
</dbReference>
<evidence type="ECO:0000259" key="2">
    <source>
        <dbReference type="Pfam" id="PF21378"/>
    </source>
</evidence>
<dbReference type="RefSeq" id="WP_389363361.1">
    <property type="nucleotide sequence ID" value="NZ_JBIACK010000013.1"/>
</dbReference>
<evidence type="ECO:0000313" key="4">
    <source>
        <dbReference type="Proteomes" id="UP001601059"/>
    </source>
</evidence>
<dbReference type="SUPFAM" id="SSF55347">
    <property type="entry name" value="Glyceraldehyde-3-phosphate dehydrogenase-like, C-terminal domain"/>
    <property type="match status" value="1"/>
</dbReference>
<dbReference type="InterPro" id="IPR048477">
    <property type="entry name" value="YceM-like_C"/>
</dbReference>
<evidence type="ECO:0000259" key="1">
    <source>
        <dbReference type="Pfam" id="PF01408"/>
    </source>
</evidence>
<dbReference type="EMBL" id="JBIACK010000013">
    <property type="protein sequence ID" value="MFE8703108.1"/>
    <property type="molecule type" value="Genomic_DNA"/>
</dbReference>
<dbReference type="InterPro" id="IPR051317">
    <property type="entry name" value="Gfo/Idh/MocA_oxidoreduct"/>
</dbReference>
<dbReference type="SUPFAM" id="SSF51735">
    <property type="entry name" value="NAD(P)-binding Rossmann-fold domains"/>
    <property type="match status" value="1"/>
</dbReference>
<sequence length="306" mass="34945">MTKLKVGMIGLGSIAQKAYLPILSSNENWNFVGAYTPNEEKRHSICNQYRIRPFSNIKNLMDECDSVFVHSSTSTHYEIVSELLKNGKDVYVDKPLAESIEEAEKLVDLSLTYKRKLMVGFNRRFAPLYIEARKLMDNIAWTRIEKHRINDISNCDYRVTMLDDYIHVVDLARWIGGDGTKLQTGIINANPEDQLIYTQHAFNMEEGKQIFTGMHRNAGTGLEVFELVGENRIVRVKDLQMLEVEENGELITKTLGSWDTILQGKGFVGAVHHFIESVLGDTEPMVNGQEGLKTQKLMEEMFNLKH</sequence>
<protein>
    <submittedName>
        <fullName evidence="3">Gfo/Idh/MocA family protein</fullName>
    </submittedName>
</protein>
<dbReference type="Gene3D" id="3.40.50.720">
    <property type="entry name" value="NAD(P)-binding Rossmann-like Domain"/>
    <property type="match status" value="1"/>
</dbReference>
<dbReference type="Proteomes" id="UP001601059">
    <property type="component" value="Unassembled WGS sequence"/>
</dbReference>
<dbReference type="Pfam" id="PF21378">
    <property type="entry name" value="YceM-like_C"/>
    <property type="match status" value="1"/>
</dbReference>
<accession>A0ABW6KFR2</accession>
<proteinExistence type="predicted"/>
<feature type="domain" description="Gfo/Idh/MocA-like oxidoreductase N-terminal" evidence="1">
    <location>
        <begin position="4"/>
        <end position="121"/>
    </location>
</feature>
<dbReference type="PANTHER" id="PTHR43708">
    <property type="entry name" value="CONSERVED EXPRESSED OXIDOREDUCTASE (EUROFUNG)"/>
    <property type="match status" value="1"/>
</dbReference>
<dbReference type="InterPro" id="IPR000683">
    <property type="entry name" value="Gfo/Idh/MocA-like_OxRdtase_N"/>
</dbReference>
<dbReference type="PANTHER" id="PTHR43708:SF4">
    <property type="entry name" value="OXIDOREDUCTASE YCEM-RELATED"/>
    <property type="match status" value="1"/>
</dbReference>
<feature type="domain" description="YceM-like C-terminal" evidence="2">
    <location>
        <begin position="127"/>
        <end position="247"/>
    </location>
</feature>
<dbReference type="InterPro" id="IPR036291">
    <property type="entry name" value="NAD(P)-bd_dom_sf"/>
</dbReference>
<comment type="caution">
    <text evidence="3">The sequence shown here is derived from an EMBL/GenBank/DDBJ whole genome shotgun (WGS) entry which is preliminary data.</text>
</comment>
<keyword evidence="4" id="KW-1185">Reference proteome</keyword>
<dbReference type="Gene3D" id="3.30.360.10">
    <property type="entry name" value="Dihydrodipicolinate Reductase, domain 2"/>
    <property type="match status" value="1"/>
</dbReference>
<evidence type="ECO:0000313" key="3">
    <source>
        <dbReference type="EMBL" id="MFE8703108.1"/>
    </source>
</evidence>
<reference evidence="3 4" key="1">
    <citation type="submission" date="2024-08" db="EMBL/GenBank/DDBJ databases">
        <title>Two novel Cytobacillus novel species.</title>
        <authorList>
            <person name="Liu G."/>
        </authorList>
    </citation>
    <scope>NUCLEOTIDE SEQUENCE [LARGE SCALE GENOMIC DNA]</scope>
    <source>
        <strain evidence="3 4">FJAT-54145</strain>
    </source>
</reference>
<organism evidence="3 4">
    <name type="scientific">Cytobacillus spartinae</name>
    <dbReference type="NCBI Taxonomy" id="3299023"/>
    <lineage>
        <taxon>Bacteria</taxon>
        <taxon>Bacillati</taxon>
        <taxon>Bacillota</taxon>
        <taxon>Bacilli</taxon>
        <taxon>Bacillales</taxon>
        <taxon>Bacillaceae</taxon>
        <taxon>Cytobacillus</taxon>
    </lineage>
</organism>
<name>A0ABW6KFR2_9BACI</name>